<proteinExistence type="predicted"/>
<dbReference type="EMBL" id="ABCC02000002">
    <property type="protein sequence ID" value="EDP19387.1"/>
    <property type="molecule type" value="Genomic_DNA"/>
</dbReference>
<protein>
    <submittedName>
        <fullName evidence="1">Uncharacterized protein</fullName>
    </submittedName>
</protein>
<name>A8RGT9_ENTBW</name>
<gene>
    <name evidence="1" type="ORF">CLOBOL_00224</name>
</gene>
<dbReference type="PaxDb" id="411902-CLOBOL_00224"/>
<dbReference type="Proteomes" id="UP000005396">
    <property type="component" value="Unassembled WGS sequence"/>
</dbReference>
<dbReference type="HOGENOM" id="CLU_3231667_0_0_9"/>
<sequence length="43" mass="5237">MHRLISQAQCEKSRYRTRRNTWVQRFRHLGTMSGLLYMVPSLK</sequence>
<reference evidence="1 2" key="1">
    <citation type="submission" date="2007-08" db="EMBL/GenBank/DDBJ databases">
        <authorList>
            <person name="Fulton L."/>
            <person name="Clifton S."/>
            <person name="Fulton B."/>
            <person name="Xu J."/>
            <person name="Minx P."/>
            <person name="Pepin K.H."/>
            <person name="Johnson M."/>
            <person name="Thiruvilangam P."/>
            <person name="Bhonagiri V."/>
            <person name="Nash W.E."/>
            <person name="Mardis E.R."/>
            <person name="Wilson R.K."/>
        </authorList>
    </citation>
    <scope>NUCLEOTIDE SEQUENCE [LARGE SCALE GENOMIC DNA]</scope>
    <source>
        <strain evidence="2">ATCC BAA-613 / DSM 15670 / CCUG 46953 / JCM 12243 / WAL 16351</strain>
    </source>
</reference>
<dbReference type="AlphaFoldDB" id="A8RGT9"/>
<accession>A8RGT9</accession>
<reference evidence="1 2" key="2">
    <citation type="submission" date="2007-09" db="EMBL/GenBank/DDBJ databases">
        <title>Draft genome sequence of Clostridium bolteae (ATCC BAA-613).</title>
        <authorList>
            <person name="Sudarsanam P."/>
            <person name="Ley R."/>
            <person name="Guruge J."/>
            <person name="Turnbaugh P.J."/>
            <person name="Mahowald M."/>
            <person name="Liep D."/>
            <person name="Gordon J."/>
        </authorList>
    </citation>
    <scope>NUCLEOTIDE SEQUENCE [LARGE SCALE GENOMIC DNA]</scope>
    <source>
        <strain evidence="2">ATCC BAA-613 / DSM 15670 / CCUG 46953 / JCM 12243 / WAL 16351</strain>
    </source>
</reference>
<organism evidence="1 2">
    <name type="scientific">Enterocloster bolteae (strain ATCC BAA-613 / DSM 15670 / CCUG 46953 / JCM 12243 / WAL 16351)</name>
    <name type="common">Clostridium bolteae</name>
    <dbReference type="NCBI Taxonomy" id="411902"/>
    <lineage>
        <taxon>Bacteria</taxon>
        <taxon>Bacillati</taxon>
        <taxon>Bacillota</taxon>
        <taxon>Clostridia</taxon>
        <taxon>Lachnospirales</taxon>
        <taxon>Lachnospiraceae</taxon>
        <taxon>Enterocloster</taxon>
    </lineage>
</organism>
<evidence type="ECO:0000313" key="1">
    <source>
        <dbReference type="EMBL" id="EDP19387.1"/>
    </source>
</evidence>
<evidence type="ECO:0000313" key="2">
    <source>
        <dbReference type="Proteomes" id="UP000005396"/>
    </source>
</evidence>
<comment type="caution">
    <text evidence="1">The sequence shown here is derived from an EMBL/GenBank/DDBJ whole genome shotgun (WGS) entry which is preliminary data.</text>
</comment>